<evidence type="ECO:0000256" key="16">
    <source>
        <dbReference type="ARBA" id="ARBA00047594"/>
    </source>
</evidence>
<dbReference type="RefSeq" id="WP_169100201.1">
    <property type="nucleotide sequence ID" value="NZ_JABBVZ010000042.1"/>
</dbReference>
<evidence type="ECO:0000256" key="5">
    <source>
        <dbReference type="ARBA" id="ARBA00022475"/>
    </source>
</evidence>
<feature type="transmembrane region" description="Helical" evidence="17">
    <location>
        <begin position="253"/>
        <end position="271"/>
    </location>
</feature>
<dbReference type="GO" id="GO:0050380">
    <property type="term" value="F:undecaprenyl-diphosphatase activity"/>
    <property type="evidence" value="ECO:0007669"/>
    <property type="project" value="UniProtKB-UniRule"/>
</dbReference>
<feature type="transmembrane region" description="Helical" evidence="17">
    <location>
        <begin position="45"/>
        <end position="68"/>
    </location>
</feature>
<comment type="function">
    <text evidence="17">Catalyzes the dephosphorylation of undecaprenyl diphosphate (UPP). Confers resistance to bacitracin.</text>
</comment>
<evidence type="ECO:0000256" key="14">
    <source>
        <dbReference type="ARBA" id="ARBA00032707"/>
    </source>
</evidence>
<dbReference type="Pfam" id="PF02673">
    <property type="entry name" value="BacA"/>
    <property type="match status" value="1"/>
</dbReference>
<evidence type="ECO:0000256" key="2">
    <source>
        <dbReference type="ARBA" id="ARBA00010621"/>
    </source>
</evidence>
<evidence type="ECO:0000256" key="7">
    <source>
        <dbReference type="ARBA" id="ARBA00022801"/>
    </source>
</evidence>
<comment type="catalytic activity">
    <reaction evidence="16 17">
        <text>di-trans,octa-cis-undecaprenyl diphosphate + H2O = di-trans,octa-cis-undecaprenyl phosphate + phosphate + H(+)</text>
        <dbReference type="Rhea" id="RHEA:28094"/>
        <dbReference type="ChEBI" id="CHEBI:15377"/>
        <dbReference type="ChEBI" id="CHEBI:15378"/>
        <dbReference type="ChEBI" id="CHEBI:43474"/>
        <dbReference type="ChEBI" id="CHEBI:58405"/>
        <dbReference type="ChEBI" id="CHEBI:60392"/>
        <dbReference type="EC" id="3.6.1.27"/>
    </reaction>
</comment>
<keyword evidence="11 17" id="KW-0472">Membrane</keyword>
<evidence type="ECO:0000256" key="11">
    <source>
        <dbReference type="ARBA" id="ARBA00023136"/>
    </source>
</evidence>
<keyword evidence="8 17" id="KW-0133">Cell shape</keyword>
<comment type="similarity">
    <text evidence="2 17">Belongs to the UppP family.</text>
</comment>
<evidence type="ECO:0000256" key="1">
    <source>
        <dbReference type="ARBA" id="ARBA00004651"/>
    </source>
</evidence>
<dbReference type="InterPro" id="IPR003824">
    <property type="entry name" value="UppP"/>
</dbReference>
<keyword evidence="9 17" id="KW-0573">Peptidoglycan synthesis</keyword>
<dbReference type="Proteomes" id="UP000533476">
    <property type="component" value="Unassembled WGS sequence"/>
</dbReference>
<keyword evidence="10 17" id="KW-1133">Transmembrane helix</keyword>
<dbReference type="HAMAP" id="MF_01006">
    <property type="entry name" value="Undec_diphosphatase"/>
    <property type="match status" value="1"/>
</dbReference>
<keyword evidence="5 17" id="KW-1003">Cell membrane</keyword>
<dbReference type="GO" id="GO:0009252">
    <property type="term" value="P:peptidoglycan biosynthetic process"/>
    <property type="evidence" value="ECO:0007669"/>
    <property type="project" value="UniProtKB-KW"/>
</dbReference>
<reference evidence="18 19" key="1">
    <citation type="submission" date="2020-04" db="EMBL/GenBank/DDBJ databases">
        <authorList>
            <person name="Zhang R."/>
            <person name="Schippers A."/>
        </authorList>
    </citation>
    <scope>NUCLEOTIDE SEQUENCE [LARGE SCALE GENOMIC DNA]</scope>
    <source>
        <strain evidence="18 19">DSM 109850</strain>
    </source>
</reference>
<keyword evidence="12 17" id="KW-0046">Antibiotic resistance</keyword>
<comment type="caution">
    <text evidence="18">The sequence shown here is derived from an EMBL/GenBank/DDBJ whole genome shotgun (WGS) entry which is preliminary data.</text>
</comment>
<dbReference type="GO" id="GO:0005886">
    <property type="term" value="C:plasma membrane"/>
    <property type="evidence" value="ECO:0007669"/>
    <property type="project" value="UniProtKB-SubCell"/>
</dbReference>
<evidence type="ECO:0000256" key="3">
    <source>
        <dbReference type="ARBA" id="ARBA00012374"/>
    </source>
</evidence>
<sequence>MTVFTAALLGLIQGIAELFPLSSLGILVILPHITSLTVPTSGARYLPFLVALHLGTALALFVYFFAEWRRLFKGFIAWIRGRRTTDGRLFWMVVWATIPAGLVGLVLKHRLSALFGRPVLAAAFLVINGLIMLVGDRWHTRMHKDLRLRDLSVGQALKVGLFQVLALIPGLSRSGSTITGGVGLGLRYEDAARFSFLMATPIILAAGLVEIPKLSHGGTHGLMMPSLIGGMVAALVAWLSTHFLMRYFEHHRLRVFAFVSMALGVLGLALIH</sequence>
<evidence type="ECO:0000256" key="4">
    <source>
        <dbReference type="ARBA" id="ARBA00021581"/>
    </source>
</evidence>
<evidence type="ECO:0000256" key="10">
    <source>
        <dbReference type="ARBA" id="ARBA00022989"/>
    </source>
</evidence>
<evidence type="ECO:0000256" key="15">
    <source>
        <dbReference type="ARBA" id="ARBA00032932"/>
    </source>
</evidence>
<dbReference type="EC" id="3.6.1.27" evidence="3 17"/>
<evidence type="ECO:0000256" key="17">
    <source>
        <dbReference type="HAMAP-Rule" id="MF_01006"/>
    </source>
</evidence>
<evidence type="ECO:0000313" key="18">
    <source>
        <dbReference type="EMBL" id="NMP23167.1"/>
    </source>
</evidence>
<evidence type="ECO:0000256" key="13">
    <source>
        <dbReference type="ARBA" id="ARBA00023316"/>
    </source>
</evidence>
<keyword evidence="6 17" id="KW-0812">Transmembrane</keyword>
<evidence type="ECO:0000256" key="6">
    <source>
        <dbReference type="ARBA" id="ARBA00022692"/>
    </source>
</evidence>
<accession>A0A7Y0L566</accession>
<feature type="transmembrane region" description="Helical" evidence="17">
    <location>
        <begin position="221"/>
        <end position="241"/>
    </location>
</feature>
<keyword evidence="19" id="KW-1185">Reference proteome</keyword>
<protein>
    <recommendedName>
        <fullName evidence="4 17">Undecaprenyl-diphosphatase</fullName>
        <ecNumber evidence="3 17">3.6.1.27</ecNumber>
    </recommendedName>
    <alternativeName>
        <fullName evidence="15 17">Bacitracin resistance protein</fullName>
    </alternativeName>
    <alternativeName>
        <fullName evidence="14 17">Undecaprenyl pyrophosphate phosphatase</fullName>
    </alternativeName>
</protein>
<gene>
    <name evidence="17" type="primary">uppP</name>
    <name evidence="18" type="ORF">HIJ39_12530</name>
</gene>
<dbReference type="GO" id="GO:0046677">
    <property type="term" value="P:response to antibiotic"/>
    <property type="evidence" value="ECO:0007669"/>
    <property type="project" value="UniProtKB-UniRule"/>
</dbReference>
<name>A0A7Y0L566_9FIRM</name>
<proteinExistence type="inferred from homology"/>
<organism evidence="18 19">
    <name type="scientific">Sulfobacillus harzensis</name>
    <dbReference type="NCBI Taxonomy" id="2729629"/>
    <lineage>
        <taxon>Bacteria</taxon>
        <taxon>Bacillati</taxon>
        <taxon>Bacillota</taxon>
        <taxon>Clostridia</taxon>
        <taxon>Eubacteriales</taxon>
        <taxon>Clostridiales Family XVII. Incertae Sedis</taxon>
        <taxon>Sulfobacillus</taxon>
    </lineage>
</organism>
<evidence type="ECO:0000256" key="9">
    <source>
        <dbReference type="ARBA" id="ARBA00022984"/>
    </source>
</evidence>
<evidence type="ECO:0000256" key="8">
    <source>
        <dbReference type="ARBA" id="ARBA00022960"/>
    </source>
</evidence>
<evidence type="ECO:0000256" key="12">
    <source>
        <dbReference type="ARBA" id="ARBA00023251"/>
    </source>
</evidence>
<dbReference type="AlphaFoldDB" id="A0A7Y0L566"/>
<dbReference type="EMBL" id="JABBVZ010000042">
    <property type="protein sequence ID" value="NMP23167.1"/>
    <property type="molecule type" value="Genomic_DNA"/>
</dbReference>
<comment type="subcellular location">
    <subcellularLocation>
        <location evidence="1 17">Cell membrane</location>
        <topology evidence="1 17">Multi-pass membrane protein</topology>
    </subcellularLocation>
</comment>
<comment type="miscellaneous">
    <text evidence="17">Bacitracin is thought to be involved in the inhibition of peptidoglycan synthesis by sequestering undecaprenyl diphosphate, thereby reducing the pool of lipid carrier available.</text>
</comment>
<dbReference type="GO" id="GO:0008360">
    <property type="term" value="P:regulation of cell shape"/>
    <property type="evidence" value="ECO:0007669"/>
    <property type="project" value="UniProtKB-KW"/>
</dbReference>
<feature type="transmembrane region" description="Helical" evidence="17">
    <location>
        <begin position="89"/>
        <end position="107"/>
    </location>
</feature>
<keyword evidence="13 17" id="KW-0961">Cell wall biogenesis/degradation</keyword>
<feature type="transmembrane region" description="Helical" evidence="17">
    <location>
        <begin position="191"/>
        <end position="209"/>
    </location>
</feature>
<dbReference type="PANTHER" id="PTHR30622:SF4">
    <property type="entry name" value="UNDECAPRENYL-DIPHOSPHATASE"/>
    <property type="match status" value="1"/>
</dbReference>
<feature type="transmembrane region" description="Helical" evidence="17">
    <location>
        <begin position="119"/>
        <end position="139"/>
    </location>
</feature>
<dbReference type="GO" id="GO:0071555">
    <property type="term" value="P:cell wall organization"/>
    <property type="evidence" value="ECO:0007669"/>
    <property type="project" value="UniProtKB-KW"/>
</dbReference>
<evidence type="ECO:0000313" key="19">
    <source>
        <dbReference type="Proteomes" id="UP000533476"/>
    </source>
</evidence>
<dbReference type="PANTHER" id="PTHR30622">
    <property type="entry name" value="UNDECAPRENYL-DIPHOSPHATASE"/>
    <property type="match status" value="1"/>
</dbReference>
<keyword evidence="7 17" id="KW-0378">Hydrolase</keyword>